<evidence type="ECO:0000313" key="2">
    <source>
        <dbReference type="Proteomes" id="UP000824681"/>
    </source>
</evidence>
<reference evidence="1 2" key="1">
    <citation type="journal article" date="2021" name="ACS Chem. Biol.">
        <title>Genomic-Led Discovery of a Novel Glycopeptide Antibiotic by Nonomuraea coxensis DSM 45129.</title>
        <authorList>
            <person name="Yushchuk O."/>
            <person name="Vior N.M."/>
            <person name="Andreo-Vidal A."/>
            <person name="Berini F."/>
            <person name="Ruckert C."/>
            <person name="Busche T."/>
            <person name="Binda E."/>
            <person name="Kalinowski J."/>
            <person name="Truman A.W."/>
            <person name="Marinelli F."/>
        </authorList>
    </citation>
    <scope>NUCLEOTIDE SEQUENCE [LARGE SCALE GENOMIC DNA]</scope>
    <source>
        <strain evidence="1 2">DSM 45129</strain>
    </source>
</reference>
<proteinExistence type="predicted"/>
<dbReference type="SUPFAM" id="SSF48452">
    <property type="entry name" value="TPR-like"/>
    <property type="match status" value="1"/>
</dbReference>
<dbReference type="InterPro" id="IPR027417">
    <property type="entry name" value="P-loop_NTPase"/>
</dbReference>
<evidence type="ECO:0000313" key="1">
    <source>
        <dbReference type="EMBL" id="QYC39466.1"/>
    </source>
</evidence>
<dbReference type="PANTHER" id="PTHR35205">
    <property type="entry name" value="NB-ARC AND TPR DOMAIN PROTEIN"/>
    <property type="match status" value="1"/>
</dbReference>
<dbReference type="EMBL" id="CP068985">
    <property type="protein sequence ID" value="QYC39466.1"/>
    <property type="molecule type" value="Genomic_DNA"/>
</dbReference>
<protein>
    <submittedName>
        <fullName evidence="1">Regulatory protein AfsR</fullName>
    </submittedName>
</protein>
<dbReference type="Gene3D" id="1.25.40.10">
    <property type="entry name" value="Tetratricopeptide repeat domain"/>
    <property type="match status" value="1"/>
</dbReference>
<organism evidence="1 2">
    <name type="scientific">Nonomuraea coxensis DSM 45129</name>
    <dbReference type="NCBI Taxonomy" id="1122611"/>
    <lineage>
        <taxon>Bacteria</taxon>
        <taxon>Bacillati</taxon>
        <taxon>Actinomycetota</taxon>
        <taxon>Actinomycetes</taxon>
        <taxon>Streptosporangiales</taxon>
        <taxon>Streptosporangiaceae</taxon>
        <taxon>Nonomuraea</taxon>
    </lineage>
</organism>
<dbReference type="Gene3D" id="3.40.50.300">
    <property type="entry name" value="P-loop containing nucleotide triphosphate hydrolases"/>
    <property type="match status" value="1"/>
</dbReference>
<keyword evidence="2" id="KW-1185">Reference proteome</keyword>
<gene>
    <name evidence="1" type="primary">afsR6</name>
    <name evidence="1" type="ORF">Nocox_09230</name>
</gene>
<dbReference type="InterPro" id="IPR011990">
    <property type="entry name" value="TPR-like_helical_dom_sf"/>
</dbReference>
<dbReference type="Proteomes" id="UP000824681">
    <property type="component" value="Chromosome"/>
</dbReference>
<dbReference type="PANTHER" id="PTHR35205:SF1">
    <property type="entry name" value="ZU5 DOMAIN-CONTAINING PROTEIN"/>
    <property type="match status" value="1"/>
</dbReference>
<sequence length="619" mass="67230">MTGDQATAVTGEHVEVDVEVVGDVHLQARPQVPTRPVQIQSRPPLLFGREAVVRELRGRLTTGWRTVAGESLVVEGPQVGEMSPAGGAGQIGVPRVVVVHGLGGVGKTSVALEYAHRYLPDYQLVWQFPAEEPAVLSAAFGRLAALLGLGEAAQGADPVDQVHAALAARTEPWLVIFDNAPDADVLRPFLPPAGPGHVLVTSRSGNWPREQGMELPVLEPGAAAALVLARAEQEDARAAVEVAGELGALPLALEQAGAFMAETGLAIADYLDLLHRQRAELLAQGQAWGYREQVTTTWQLAFENVERSHRPAIALLRLLACYAHEAVPYHLLLSQLERRSALELFRADQRRRQVYGRAPLSRVRLLRQARRRLAAVLTMQELPRDAVAVNAAIGALRRHSLIGQPVDGAVPVHRLVQAVTMDQLPVRQQRRWREVAAVLLEGLLPDDPARPESWPRYALLLPHIRTALRAFSPGMDKAARYLGASGNHRTARALFMEICEALTATFGQEHPSTLTARHELARWTGELGDAEAARGQYAALLPVRERVQGPEHPDTLAVRHELARWTGELGDPAAARDLFAALVPDRERVLGAAHPDTVAARRQLARWAREAGGLSAGDS</sequence>
<dbReference type="Pfam" id="PF13424">
    <property type="entry name" value="TPR_12"/>
    <property type="match status" value="1"/>
</dbReference>
<dbReference type="PRINTS" id="PR00364">
    <property type="entry name" value="DISEASERSIST"/>
</dbReference>
<name>A0ABX8TXK1_9ACTN</name>
<accession>A0ABX8TXK1</accession>
<dbReference type="SUPFAM" id="SSF52540">
    <property type="entry name" value="P-loop containing nucleoside triphosphate hydrolases"/>
    <property type="match status" value="1"/>
</dbReference>